<proteinExistence type="predicted"/>
<keyword evidence="2" id="KW-1185">Reference proteome</keyword>
<accession>A0ACC1A9H5</accession>
<organism evidence="1 2">
    <name type="scientific">Pistacia atlantica</name>
    <dbReference type="NCBI Taxonomy" id="434234"/>
    <lineage>
        <taxon>Eukaryota</taxon>
        <taxon>Viridiplantae</taxon>
        <taxon>Streptophyta</taxon>
        <taxon>Embryophyta</taxon>
        <taxon>Tracheophyta</taxon>
        <taxon>Spermatophyta</taxon>
        <taxon>Magnoliopsida</taxon>
        <taxon>eudicotyledons</taxon>
        <taxon>Gunneridae</taxon>
        <taxon>Pentapetalae</taxon>
        <taxon>rosids</taxon>
        <taxon>malvids</taxon>
        <taxon>Sapindales</taxon>
        <taxon>Anacardiaceae</taxon>
        <taxon>Pistacia</taxon>
    </lineage>
</organism>
<evidence type="ECO:0000313" key="1">
    <source>
        <dbReference type="EMBL" id="KAJ0083687.1"/>
    </source>
</evidence>
<protein>
    <submittedName>
        <fullName evidence="1">Uncharacterized protein</fullName>
    </submittedName>
</protein>
<dbReference type="Proteomes" id="UP001164250">
    <property type="component" value="Chromosome 11"/>
</dbReference>
<dbReference type="EMBL" id="CM047907">
    <property type="protein sequence ID" value="KAJ0083687.1"/>
    <property type="molecule type" value="Genomic_DNA"/>
</dbReference>
<evidence type="ECO:0000313" key="2">
    <source>
        <dbReference type="Proteomes" id="UP001164250"/>
    </source>
</evidence>
<name>A0ACC1A9H5_9ROSI</name>
<gene>
    <name evidence="1" type="ORF">Patl1_30875</name>
</gene>
<sequence>MFFPSLHSIITRLTTRWPLLLSAATWTILLTLTVAVASFAPELAFVSAISPSSSFSRSCYADGFVRIPLDFPRESLCVPSRMAKRSPLDFFVPTVFSALVVVGSTFPGCVGLYGSWPGIH</sequence>
<comment type="caution">
    <text evidence="1">The sequence shown here is derived from an EMBL/GenBank/DDBJ whole genome shotgun (WGS) entry which is preliminary data.</text>
</comment>
<reference evidence="2" key="1">
    <citation type="journal article" date="2023" name="G3 (Bethesda)">
        <title>Genome assembly and association tests identify interacting loci associated with vigor, precocity, and sex in interspecific pistachio rootstocks.</title>
        <authorList>
            <person name="Palmer W."/>
            <person name="Jacygrad E."/>
            <person name="Sagayaradj S."/>
            <person name="Cavanaugh K."/>
            <person name="Han R."/>
            <person name="Bertier L."/>
            <person name="Beede B."/>
            <person name="Kafkas S."/>
            <person name="Golino D."/>
            <person name="Preece J."/>
            <person name="Michelmore R."/>
        </authorList>
    </citation>
    <scope>NUCLEOTIDE SEQUENCE [LARGE SCALE GENOMIC DNA]</scope>
</reference>